<feature type="compositionally biased region" description="Polar residues" evidence="1">
    <location>
        <begin position="101"/>
        <end position="110"/>
    </location>
</feature>
<organism evidence="2 3">
    <name type="scientific">Rousettus aegyptiacus</name>
    <name type="common">Egyptian fruit bat</name>
    <name type="synonym">Pteropus aegyptiacus</name>
    <dbReference type="NCBI Taxonomy" id="9407"/>
    <lineage>
        <taxon>Eukaryota</taxon>
        <taxon>Metazoa</taxon>
        <taxon>Chordata</taxon>
        <taxon>Craniata</taxon>
        <taxon>Vertebrata</taxon>
        <taxon>Euteleostomi</taxon>
        <taxon>Mammalia</taxon>
        <taxon>Eutheria</taxon>
        <taxon>Laurasiatheria</taxon>
        <taxon>Chiroptera</taxon>
        <taxon>Yinpterochiroptera</taxon>
        <taxon>Pteropodoidea</taxon>
        <taxon>Pteropodidae</taxon>
        <taxon>Rousettinae</taxon>
        <taxon>Rousettus</taxon>
    </lineage>
</organism>
<feature type="region of interest" description="Disordered" evidence="1">
    <location>
        <begin position="83"/>
        <end position="117"/>
    </location>
</feature>
<protein>
    <submittedName>
        <fullName evidence="2">Uncharacterized protein</fullName>
    </submittedName>
</protein>
<proteinExistence type="predicted"/>
<sequence length="136" mass="15187">MAAALPALVLVPFNADFLSINPVRASDPPLVSQVSVRRLAYVQHLGFHFPSFSSRWLESPLDFYSQSYWNLLFPGLGPWAGELPHETRTPPSPSGEPLQPRSPSRWSSTTHRCESSPIHDFAPSTHFDVAPSCYRI</sequence>
<name>A0A7J8B6Z3_ROUAE</name>
<evidence type="ECO:0000256" key="1">
    <source>
        <dbReference type="SAM" id="MobiDB-lite"/>
    </source>
</evidence>
<reference evidence="2 3" key="1">
    <citation type="journal article" date="2020" name="Nature">
        <title>Six reference-quality genomes reveal evolution of bat adaptations.</title>
        <authorList>
            <person name="Jebb D."/>
            <person name="Huang Z."/>
            <person name="Pippel M."/>
            <person name="Hughes G.M."/>
            <person name="Lavrichenko K."/>
            <person name="Devanna P."/>
            <person name="Winkler S."/>
            <person name="Jermiin L.S."/>
            <person name="Skirmuntt E.C."/>
            <person name="Katzourakis A."/>
            <person name="Burkitt-Gray L."/>
            <person name="Ray D.A."/>
            <person name="Sullivan K.A.M."/>
            <person name="Roscito J.G."/>
            <person name="Kirilenko B.M."/>
            <person name="Davalos L.M."/>
            <person name="Corthals A.P."/>
            <person name="Power M.L."/>
            <person name="Jones G."/>
            <person name="Ransome R.D."/>
            <person name="Dechmann D.K.N."/>
            <person name="Locatelli A.G."/>
            <person name="Puechmaille S.J."/>
            <person name="Fedrigo O."/>
            <person name="Jarvis E.D."/>
            <person name="Hiller M."/>
            <person name="Vernes S.C."/>
            <person name="Myers E.W."/>
            <person name="Teeling E.C."/>
        </authorList>
    </citation>
    <scope>NUCLEOTIDE SEQUENCE [LARGE SCALE GENOMIC DNA]</scope>
    <source>
        <strain evidence="2">MRouAeg1</strain>
        <tissue evidence="2">Muscle</tissue>
    </source>
</reference>
<comment type="caution">
    <text evidence="2">The sequence shown here is derived from an EMBL/GenBank/DDBJ whole genome shotgun (WGS) entry which is preliminary data.</text>
</comment>
<accession>A0A7J8B6Z3</accession>
<evidence type="ECO:0000313" key="2">
    <source>
        <dbReference type="EMBL" id="KAF6394392.1"/>
    </source>
</evidence>
<evidence type="ECO:0000313" key="3">
    <source>
        <dbReference type="Proteomes" id="UP000593571"/>
    </source>
</evidence>
<keyword evidence="3" id="KW-1185">Reference proteome</keyword>
<dbReference type="EMBL" id="JACASE010000022">
    <property type="protein sequence ID" value="KAF6394392.1"/>
    <property type="molecule type" value="Genomic_DNA"/>
</dbReference>
<dbReference type="AlphaFoldDB" id="A0A7J8B6Z3"/>
<dbReference type="Proteomes" id="UP000593571">
    <property type="component" value="Unassembled WGS sequence"/>
</dbReference>
<gene>
    <name evidence="2" type="ORF">HJG63_010469</name>
</gene>